<gene>
    <name evidence="1" type="ORF">ABVK25_008690</name>
</gene>
<organism evidence="1 2">
    <name type="scientific">Lepraria finkii</name>
    <dbReference type="NCBI Taxonomy" id="1340010"/>
    <lineage>
        <taxon>Eukaryota</taxon>
        <taxon>Fungi</taxon>
        <taxon>Dikarya</taxon>
        <taxon>Ascomycota</taxon>
        <taxon>Pezizomycotina</taxon>
        <taxon>Lecanoromycetes</taxon>
        <taxon>OSLEUM clade</taxon>
        <taxon>Lecanoromycetidae</taxon>
        <taxon>Lecanorales</taxon>
        <taxon>Lecanorineae</taxon>
        <taxon>Stereocaulaceae</taxon>
        <taxon>Lepraria</taxon>
    </lineage>
</organism>
<dbReference type="EMBL" id="JBHFEH010000039">
    <property type="protein sequence ID" value="KAL2051096.1"/>
    <property type="molecule type" value="Genomic_DNA"/>
</dbReference>
<dbReference type="Proteomes" id="UP001590951">
    <property type="component" value="Unassembled WGS sequence"/>
</dbReference>
<sequence>MSCNHLHFTSICYVQLLLQPPIFYPSTETPTAYYLTHPLSVQSYRLARTRAMLPATLPNLAPELVVQIFNSIDDFATIAPRSRASGKFLKVGKANTVSICDAVLLSAIDCYHEACELLEAQGRIVRERVELDRWADKYLGSPSLARSMPNADEAVTEQARRFMQNSKRTLQELEDFNIDLLEPRTTLHPARRDLTHHENSASSRLCYRATTIVTLAYMRMSL</sequence>
<keyword evidence="2" id="KW-1185">Reference proteome</keyword>
<protein>
    <submittedName>
        <fullName evidence="1">Uncharacterized protein</fullName>
    </submittedName>
</protein>
<reference evidence="1 2" key="1">
    <citation type="submission" date="2024-09" db="EMBL/GenBank/DDBJ databases">
        <title>Rethinking Asexuality: The Enigmatic Case of Functional Sexual Genes in Lepraria (Stereocaulaceae).</title>
        <authorList>
            <person name="Doellman M."/>
            <person name="Sun Y."/>
            <person name="Barcenas-Pena A."/>
            <person name="Lumbsch H.T."/>
            <person name="Grewe F."/>
        </authorList>
    </citation>
    <scope>NUCLEOTIDE SEQUENCE [LARGE SCALE GENOMIC DNA]</scope>
    <source>
        <strain evidence="1 2">Grewe 0041</strain>
    </source>
</reference>
<name>A0ABR4B268_9LECA</name>
<comment type="caution">
    <text evidence="1">The sequence shown here is derived from an EMBL/GenBank/DDBJ whole genome shotgun (WGS) entry which is preliminary data.</text>
</comment>
<evidence type="ECO:0000313" key="2">
    <source>
        <dbReference type="Proteomes" id="UP001590951"/>
    </source>
</evidence>
<proteinExistence type="predicted"/>
<accession>A0ABR4B268</accession>
<evidence type="ECO:0000313" key="1">
    <source>
        <dbReference type="EMBL" id="KAL2051096.1"/>
    </source>
</evidence>